<proteinExistence type="predicted"/>
<reference evidence="2" key="1">
    <citation type="journal article" date="2018" name="PLoS Negl. Trop. Dis.">
        <title>Sialome diversity of ticks revealed by RNAseq of single tick salivary glands.</title>
        <authorList>
            <person name="Perner J."/>
            <person name="Kropackova S."/>
            <person name="Kopacek P."/>
            <person name="Ribeiro J.M."/>
        </authorList>
    </citation>
    <scope>NUCLEOTIDE SEQUENCE</scope>
    <source>
        <strain evidence="2">Siblings of single egg batch collected in Ceske Budejovice</strain>
        <tissue evidence="2">Salivary glands</tissue>
    </source>
</reference>
<protein>
    <submittedName>
        <fullName evidence="2">Putative secreted protein</fullName>
    </submittedName>
</protein>
<accession>A0A147BKT6</accession>
<organism evidence="2">
    <name type="scientific">Ixodes ricinus</name>
    <name type="common">Common tick</name>
    <name type="synonym">Acarus ricinus</name>
    <dbReference type="NCBI Taxonomy" id="34613"/>
    <lineage>
        <taxon>Eukaryota</taxon>
        <taxon>Metazoa</taxon>
        <taxon>Ecdysozoa</taxon>
        <taxon>Arthropoda</taxon>
        <taxon>Chelicerata</taxon>
        <taxon>Arachnida</taxon>
        <taxon>Acari</taxon>
        <taxon>Parasitiformes</taxon>
        <taxon>Ixodida</taxon>
        <taxon>Ixodoidea</taxon>
        <taxon>Ixodidae</taxon>
        <taxon>Ixodinae</taxon>
        <taxon>Ixodes</taxon>
    </lineage>
</organism>
<keyword evidence="1" id="KW-0732">Signal</keyword>
<dbReference type="AlphaFoldDB" id="A0A147BKT6"/>
<sequence>MRASRHKLLALTLLCWHFVIGHFFYSRAHAVVNLLTLWLQSVALHSANPGLIPAGGGQSFSRIWQRQQRTP</sequence>
<feature type="signal peptide" evidence="1">
    <location>
        <begin position="1"/>
        <end position="21"/>
    </location>
</feature>
<evidence type="ECO:0000256" key="1">
    <source>
        <dbReference type="SAM" id="SignalP"/>
    </source>
</evidence>
<feature type="chain" id="PRO_5007542521" evidence="1">
    <location>
        <begin position="22"/>
        <end position="71"/>
    </location>
</feature>
<evidence type="ECO:0000313" key="2">
    <source>
        <dbReference type="EMBL" id="JAR91376.1"/>
    </source>
</evidence>
<name>A0A147BKT6_IXORI</name>
<dbReference type="EMBL" id="GEGO01004028">
    <property type="protein sequence ID" value="JAR91376.1"/>
    <property type="molecule type" value="Transcribed_RNA"/>
</dbReference>